<keyword evidence="4" id="KW-1185">Reference proteome</keyword>
<keyword evidence="1 3" id="KW-0808">Transferase</keyword>
<gene>
    <name evidence="3" type="ORF">SAMN05421779_10151</name>
</gene>
<dbReference type="CDD" id="cd02440">
    <property type="entry name" value="AdoMet_MTases"/>
    <property type="match status" value="1"/>
</dbReference>
<dbReference type="InterPro" id="IPR029063">
    <property type="entry name" value="SAM-dependent_MTases_sf"/>
</dbReference>
<dbReference type="SUPFAM" id="SSF53335">
    <property type="entry name" value="S-adenosyl-L-methionine-dependent methyltransferases"/>
    <property type="match status" value="1"/>
</dbReference>
<dbReference type="GO" id="GO:0008168">
    <property type="term" value="F:methyltransferase activity"/>
    <property type="evidence" value="ECO:0007669"/>
    <property type="project" value="UniProtKB-KW"/>
</dbReference>
<protein>
    <submittedName>
        <fullName evidence="3">Methyltransferase domain-containing protein</fullName>
    </submittedName>
</protein>
<dbReference type="Proteomes" id="UP000185678">
    <property type="component" value="Unassembled WGS sequence"/>
</dbReference>
<proteinExistence type="predicted"/>
<dbReference type="PANTHER" id="PTHR43861">
    <property type="entry name" value="TRANS-ACONITATE 2-METHYLTRANSFERASE-RELATED"/>
    <property type="match status" value="1"/>
</dbReference>
<sequence length="245" mass="26471">MPVTVPPSVYAQSYPLWPRQGSRDTLLQALAVQGQRVVDVGCGDGRLVRWLVHEAGAASGIGLECSPRQLAKARSLPALANVTIIEGVAQSMPLPDASADVVIFFNSLHHVPHEVMPQALAEVARVLAPGGILYVNEPIAYGPFFDLCRLVDDETTVRATAQQALTTLAPLGLEALNEYQYCHTVVMASFEAFRERLVSANVEREALFDQHEADLRTAFAQTATATGESVSFDQPSIALTFRKTG</sequence>
<dbReference type="Gene3D" id="3.40.50.150">
    <property type="entry name" value="Vaccinia Virus protein VP39"/>
    <property type="match status" value="1"/>
</dbReference>
<dbReference type="Pfam" id="PF13649">
    <property type="entry name" value="Methyltransf_25"/>
    <property type="match status" value="1"/>
</dbReference>
<organism evidence="3 4">
    <name type="scientific">Insolitispirillum peregrinum</name>
    <dbReference type="NCBI Taxonomy" id="80876"/>
    <lineage>
        <taxon>Bacteria</taxon>
        <taxon>Pseudomonadati</taxon>
        <taxon>Pseudomonadota</taxon>
        <taxon>Alphaproteobacteria</taxon>
        <taxon>Rhodospirillales</taxon>
        <taxon>Novispirillaceae</taxon>
        <taxon>Insolitispirillum</taxon>
    </lineage>
</organism>
<evidence type="ECO:0000256" key="1">
    <source>
        <dbReference type="ARBA" id="ARBA00022679"/>
    </source>
</evidence>
<evidence type="ECO:0000259" key="2">
    <source>
        <dbReference type="Pfam" id="PF13649"/>
    </source>
</evidence>
<keyword evidence="3" id="KW-0489">Methyltransferase</keyword>
<dbReference type="InterPro" id="IPR041698">
    <property type="entry name" value="Methyltransf_25"/>
</dbReference>
<feature type="domain" description="Methyltransferase" evidence="2">
    <location>
        <begin position="37"/>
        <end position="131"/>
    </location>
</feature>
<evidence type="ECO:0000313" key="3">
    <source>
        <dbReference type="EMBL" id="SIS36575.1"/>
    </source>
</evidence>
<dbReference type="GO" id="GO:0032259">
    <property type="term" value="P:methylation"/>
    <property type="evidence" value="ECO:0007669"/>
    <property type="project" value="UniProtKB-KW"/>
</dbReference>
<dbReference type="AlphaFoldDB" id="A0A1N7IHM6"/>
<dbReference type="OrthoDB" id="9808140at2"/>
<dbReference type="STRING" id="80876.SAMN05421779_10151"/>
<dbReference type="EMBL" id="FTOA01000001">
    <property type="protein sequence ID" value="SIS36575.1"/>
    <property type="molecule type" value="Genomic_DNA"/>
</dbReference>
<evidence type="ECO:0000313" key="4">
    <source>
        <dbReference type="Proteomes" id="UP000185678"/>
    </source>
</evidence>
<dbReference type="RefSeq" id="WP_076397938.1">
    <property type="nucleotide sequence ID" value="NZ_FTOA01000001.1"/>
</dbReference>
<accession>A0A1N7IHM6</accession>
<name>A0A1N7IHM6_9PROT</name>
<reference evidence="3 4" key="1">
    <citation type="submission" date="2017-01" db="EMBL/GenBank/DDBJ databases">
        <authorList>
            <person name="Mah S.A."/>
            <person name="Swanson W.J."/>
            <person name="Moy G.W."/>
            <person name="Vacquier V.D."/>
        </authorList>
    </citation>
    <scope>NUCLEOTIDE SEQUENCE [LARGE SCALE GENOMIC DNA]</scope>
    <source>
        <strain evidence="3 4">DSM 11589</strain>
    </source>
</reference>